<dbReference type="PANTHER" id="PTHR10742">
    <property type="entry name" value="FLAVIN MONOAMINE OXIDASE"/>
    <property type="match status" value="1"/>
</dbReference>
<feature type="region of interest" description="Disordered" evidence="1">
    <location>
        <begin position="104"/>
        <end position="134"/>
    </location>
</feature>
<dbReference type="InterPro" id="IPR050281">
    <property type="entry name" value="Flavin_monoamine_oxidase"/>
</dbReference>
<dbReference type="InterPro" id="IPR002937">
    <property type="entry name" value="Amino_oxidase"/>
</dbReference>
<proteinExistence type="predicted"/>
<dbReference type="SUPFAM" id="SSF54373">
    <property type="entry name" value="FAD-linked reductases, C-terminal domain"/>
    <property type="match status" value="1"/>
</dbReference>
<dbReference type="InterPro" id="IPR036188">
    <property type="entry name" value="FAD/NAD-bd_sf"/>
</dbReference>
<keyword evidence="2" id="KW-0732">Signal</keyword>
<dbReference type="SUPFAM" id="SSF51905">
    <property type="entry name" value="FAD/NAD(P)-binding domain"/>
    <property type="match status" value="1"/>
</dbReference>
<dbReference type="Proteomes" id="UP001174694">
    <property type="component" value="Unassembled WGS sequence"/>
</dbReference>
<evidence type="ECO:0000259" key="3">
    <source>
        <dbReference type="Pfam" id="PF01593"/>
    </source>
</evidence>
<evidence type="ECO:0000256" key="1">
    <source>
        <dbReference type="SAM" id="MobiDB-lite"/>
    </source>
</evidence>
<organism evidence="4 5">
    <name type="scientific">Pleurostoma richardsiae</name>
    <dbReference type="NCBI Taxonomy" id="41990"/>
    <lineage>
        <taxon>Eukaryota</taxon>
        <taxon>Fungi</taxon>
        <taxon>Dikarya</taxon>
        <taxon>Ascomycota</taxon>
        <taxon>Pezizomycotina</taxon>
        <taxon>Sordariomycetes</taxon>
        <taxon>Sordariomycetidae</taxon>
        <taxon>Calosphaeriales</taxon>
        <taxon>Pleurostomataceae</taxon>
        <taxon>Pleurostoma</taxon>
    </lineage>
</organism>
<feature type="compositionally biased region" description="Basic residues" evidence="1">
    <location>
        <begin position="111"/>
        <end position="123"/>
    </location>
</feature>
<gene>
    <name evidence="4" type="ORF">NKR23_g10471</name>
</gene>
<evidence type="ECO:0000256" key="2">
    <source>
        <dbReference type="SAM" id="SignalP"/>
    </source>
</evidence>
<sequence length="682" mass="75596">MLPLLALALGQVVSAAPSYPVMLETRSGLNSRLANVHLSFTEAVQGVISFTYGSCSARNEYDAHHVVARAQAGADRLVWVMPEDVPPGGCISAWSTEGALLGKSEPQQLRARSRKPPSPKAKRGPNSIPMTNETGIDPWGPWFDGVELLQGKNLSAVDVRDAKSKHVAIVGAGMSGLMTFLALTQAGMTNVELIEAGERLGGRVHTVYLSGGPFDYSYQEMGPMRFPYTYKSASNVTYNITDHQLVFQLAAEMNKINNHDKNLSVDFIPWYQSSPNGLYYQNGIRLDNGMPPTVTQVSENSSLEVPSVLDASTQDLSAKIDALTSKDDFFVKMAQNMFEAHAEFLESGLDGLPGDHWSEFAYMVNYLKASLNDTDIVTGGDYESSFWDSMYEGMYFSAATWRTIDGGLNRLPLSFHPLVDNYTTMNRKIERVQYNPCSQKVNLQWRTNYTDAVFQNASYDYAVIAVPFSIVKKWRFSTGSLPTTITNAISNVPYTAACKVALEFRTRFWEHYENPIYGSCSTSTDIPGIGSVCYPSYNINGTGPATMLASYISGGEWGARWVSVPEAEHVQYVLDAMIEIHGDVAREQYTGKYDRRCWMLDPLESASWASPAVGQHELYLPEYFKTHSNMIFVGEHTSYTHAWIASALESGIRGSVQLLLELGLVDEAKATVDKWMARWIDV</sequence>
<name>A0AA38VI14_9PEZI</name>
<reference evidence="4" key="1">
    <citation type="submission" date="2022-07" db="EMBL/GenBank/DDBJ databases">
        <title>Fungi with potential for degradation of polypropylene.</title>
        <authorList>
            <person name="Gostincar C."/>
        </authorList>
    </citation>
    <scope>NUCLEOTIDE SEQUENCE</scope>
    <source>
        <strain evidence="4">EXF-13308</strain>
    </source>
</reference>
<accession>A0AA38VI14</accession>
<dbReference type="GO" id="GO:0001716">
    <property type="term" value="F:L-amino-acid oxidase activity"/>
    <property type="evidence" value="ECO:0007669"/>
    <property type="project" value="TreeGrafter"/>
</dbReference>
<dbReference type="Gene3D" id="1.20.1440.240">
    <property type="match status" value="1"/>
</dbReference>
<dbReference type="Gene3D" id="3.90.660.10">
    <property type="match status" value="1"/>
</dbReference>
<evidence type="ECO:0000313" key="5">
    <source>
        <dbReference type="Proteomes" id="UP001174694"/>
    </source>
</evidence>
<evidence type="ECO:0000313" key="4">
    <source>
        <dbReference type="EMBL" id="KAJ9133810.1"/>
    </source>
</evidence>
<comment type="caution">
    <text evidence="4">The sequence shown here is derived from an EMBL/GenBank/DDBJ whole genome shotgun (WGS) entry which is preliminary data.</text>
</comment>
<dbReference type="EMBL" id="JANBVO010000047">
    <property type="protein sequence ID" value="KAJ9133810.1"/>
    <property type="molecule type" value="Genomic_DNA"/>
</dbReference>
<dbReference type="GO" id="GO:0009063">
    <property type="term" value="P:amino acid catabolic process"/>
    <property type="evidence" value="ECO:0007669"/>
    <property type="project" value="TreeGrafter"/>
</dbReference>
<feature type="chain" id="PRO_5041230056" evidence="2">
    <location>
        <begin position="16"/>
        <end position="682"/>
    </location>
</feature>
<dbReference type="Gene3D" id="3.50.50.60">
    <property type="entry name" value="FAD/NAD(P)-binding domain"/>
    <property type="match status" value="1"/>
</dbReference>
<dbReference type="AlphaFoldDB" id="A0AA38VI14"/>
<feature type="signal peptide" evidence="2">
    <location>
        <begin position="1"/>
        <end position="15"/>
    </location>
</feature>
<protein>
    <submittedName>
        <fullName evidence="4">L-amino-acid oxidase</fullName>
    </submittedName>
</protein>
<feature type="domain" description="Amine oxidase" evidence="3">
    <location>
        <begin position="174"/>
        <end position="658"/>
    </location>
</feature>
<keyword evidence="5" id="KW-1185">Reference proteome</keyword>
<dbReference type="PANTHER" id="PTHR10742:SF382">
    <property type="entry name" value="AMINE OXIDASE DOMAIN-CONTAINING PROTEIN"/>
    <property type="match status" value="1"/>
</dbReference>
<dbReference type="Pfam" id="PF01593">
    <property type="entry name" value="Amino_oxidase"/>
    <property type="match status" value="1"/>
</dbReference>